<dbReference type="Proteomes" id="UP000051166">
    <property type="component" value="Unassembled WGS sequence"/>
</dbReference>
<evidence type="ECO:0000313" key="2">
    <source>
        <dbReference type="Proteomes" id="UP000051166"/>
    </source>
</evidence>
<dbReference type="RefSeq" id="WP_235803457.1">
    <property type="nucleotide sequence ID" value="NZ_AZFQ01000052.1"/>
</dbReference>
<dbReference type="AlphaFoldDB" id="A0A0R1UVZ0"/>
<reference evidence="1 2" key="1">
    <citation type="journal article" date="2015" name="Genome Announc.">
        <title>Expanding the biotechnology potential of lactobacilli through comparative genomics of 213 strains and associated genera.</title>
        <authorList>
            <person name="Sun Z."/>
            <person name="Harris H.M."/>
            <person name="McCann A."/>
            <person name="Guo C."/>
            <person name="Argimon S."/>
            <person name="Zhang W."/>
            <person name="Yang X."/>
            <person name="Jeffery I.B."/>
            <person name="Cooney J.C."/>
            <person name="Kagawa T.F."/>
            <person name="Liu W."/>
            <person name="Song Y."/>
            <person name="Salvetti E."/>
            <person name="Wrobel A."/>
            <person name="Rasinkangas P."/>
            <person name="Parkhill J."/>
            <person name="Rea M.C."/>
            <person name="O'Sullivan O."/>
            <person name="Ritari J."/>
            <person name="Douillard F.P."/>
            <person name="Paul Ross R."/>
            <person name="Yang R."/>
            <person name="Briner A.E."/>
            <person name="Felis G.E."/>
            <person name="de Vos W.M."/>
            <person name="Barrangou R."/>
            <person name="Klaenhammer T.R."/>
            <person name="Caufield P.W."/>
            <person name="Cui Y."/>
            <person name="Zhang H."/>
            <person name="O'Toole P.W."/>
        </authorList>
    </citation>
    <scope>NUCLEOTIDE SEQUENCE [LARGE SCALE GENOMIC DNA]</scope>
    <source>
        <strain evidence="1 2">DSM 16230</strain>
    </source>
</reference>
<proteinExistence type="predicted"/>
<dbReference type="EMBL" id="AZFQ01000052">
    <property type="protein sequence ID" value="KRL97391.1"/>
    <property type="molecule type" value="Genomic_DNA"/>
</dbReference>
<dbReference type="PATRIC" id="fig|1423801.4.peg.1400"/>
<comment type="caution">
    <text evidence="1">The sequence shown here is derived from an EMBL/GenBank/DDBJ whole genome shotgun (WGS) entry which is preliminary data.</text>
</comment>
<sequence length="112" mass="13010">MIIVASNSDSIFHLLSFLKRHPDKFRILKTGYNNVVRLSVSADAPVADADLYFPQDRLMVNRLSDDFVAQHGALLDFYMQKMQLPKKGFLETWVTTAYLSQKDRYFIELSFE</sequence>
<evidence type="ECO:0000313" key="1">
    <source>
        <dbReference type="EMBL" id="KRL97391.1"/>
    </source>
</evidence>
<protein>
    <submittedName>
        <fullName evidence="1">Uncharacterized protein</fullName>
    </submittedName>
</protein>
<organism evidence="1 2">
    <name type="scientific">Liquorilactobacillus satsumensis DSM 16230 = JCM 12392</name>
    <dbReference type="NCBI Taxonomy" id="1423801"/>
    <lineage>
        <taxon>Bacteria</taxon>
        <taxon>Bacillati</taxon>
        <taxon>Bacillota</taxon>
        <taxon>Bacilli</taxon>
        <taxon>Lactobacillales</taxon>
        <taxon>Lactobacillaceae</taxon>
        <taxon>Liquorilactobacillus</taxon>
    </lineage>
</organism>
<name>A0A0R1UVZ0_9LACO</name>
<dbReference type="STRING" id="1423801.FD50_GL001368"/>
<gene>
    <name evidence="1" type="ORF">FD50_GL001368</name>
</gene>
<accession>A0A0R1UVZ0</accession>
<keyword evidence="2" id="KW-1185">Reference proteome</keyword>
<dbReference type="GeneID" id="98308672"/>